<sequence length="91" mass="10000">MEQQVIQILPVIFVSSLTCYDGLPGMQAIFGKSDEPTDIPRPVVLPGEPNIVVNDKLEPNWHARSCKIIGNPQIPGFKVLPVHFLLKIGLA</sequence>
<protein>
    <submittedName>
        <fullName evidence="1">Uncharacterized protein</fullName>
    </submittedName>
</protein>
<accession>A0A238C0U8</accession>
<dbReference type="EMBL" id="KZ269982">
    <property type="protein sequence ID" value="OZC10994.1"/>
    <property type="molecule type" value="Genomic_DNA"/>
</dbReference>
<dbReference type="AlphaFoldDB" id="A0A238C0U8"/>
<organism evidence="1 2">
    <name type="scientific">Onchocerca flexuosa</name>
    <dbReference type="NCBI Taxonomy" id="387005"/>
    <lineage>
        <taxon>Eukaryota</taxon>
        <taxon>Metazoa</taxon>
        <taxon>Ecdysozoa</taxon>
        <taxon>Nematoda</taxon>
        <taxon>Chromadorea</taxon>
        <taxon>Rhabditida</taxon>
        <taxon>Spirurina</taxon>
        <taxon>Spiruromorpha</taxon>
        <taxon>Filarioidea</taxon>
        <taxon>Onchocercidae</taxon>
        <taxon>Onchocerca</taxon>
    </lineage>
</organism>
<proteinExistence type="predicted"/>
<reference evidence="1 2" key="1">
    <citation type="submission" date="2015-12" db="EMBL/GenBank/DDBJ databases">
        <title>Draft genome of the nematode, Onchocerca flexuosa.</title>
        <authorList>
            <person name="Mitreva M."/>
        </authorList>
    </citation>
    <scope>NUCLEOTIDE SEQUENCE [LARGE SCALE GENOMIC DNA]</scope>
    <source>
        <strain evidence="1">Red Deer</strain>
    </source>
</reference>
<gene>
    <name evidence="1" type="ORF">X798_01820</name>
</gene>
<name>A0A238C0U8_9BILA</name>
<evidence type="ECO:0000313" key="2">
    <source>
        <dbReference type="Proteomes" id="UP000242913"/>
    </source>
</evidence>
<evidence type="ECO:0000313" key="1">
    <source>
        <dbReference type="EMBL" id="OZC10994.1"/>
    </source>
</evidence>
<keyword evidence="2" id="KW-1185">Reference proteome</keyword>
<dbReference type="Proteomes" id="UP000242913">
    <property type="component" value="Unassembled WGS sequence"/>
</dbReference>